<dbReference type="EMBL" id="JARBHB010000007">
    <property type="protein sequence ID" value="KAJ8879174.1"/>
    <property type="molecule type" value="Genomic_DNA"/>
</dbReference>
<evidence type="ECO:0000313" key="2">
    <source>
        <dbReference type="Proteomes" id="UP001159363"/>
    </source>
</evidence>
<dbReference type="SUPFAM" id="SSF51645">
    <property type="entry name" value="Malate synthase G"/>
    <property type="match status" value="1"/>
</dbReference>
<proteinExistence type="predicted"/>
<dbReference type="Gene3D" id="1.20.1220.12">
    <property type="entry name" value="Malate synthase, domain III"/>
    <property type="match status" value="1"/>
</dbReference>
<reference evidence="1 2" key="1">
    <citation type="submission" date="2023-02" db="EMBL/GenBank/DDBJ databases">
        <title>LHISI_Scaffold_Assembly.</title>
        <authorList>
            <person name="Stuart O.P."/>
            <person name="Cleave R."/>
            <person name="Magrath M.J.L."/>
            <person name="Mikheyev A.S."/>
        </authorList>
    </citation>
    <scope>NUCLEOTIDE SEQUENCE [LARGE SCALE GENOMIC DNA]</scope>
    <source>
        <strain evidence="1">Daus_M_001</strain>
        <tissue evidence="1">Leg muscle</tissue>
    </source>
</reference>
<accession>A0ABQ9H4H8</accession>
<comment type="caution">
    <text evidence="1">The sequence shown here is derived from an EMBL/GenBank/DDBJ whole genome shotgun (WGS) entry which is preliminary data.</text>
</comment>
<dbReference type="Proteomes" id="UP001159363">
    <property type="component" value="Chromosome 6"/>
</dbReference>
<dbReference type="InterPro" id="IPR044856">
    <property type="entry name" value="Malate_synth_C_sf"/>
</dbReference>
<gene>
    <name evidence="1" type="ORF">PR048_019780</name>
</gene>
<sequence length="75" mass="8423">MEDMDAVVTKALVQNSVARFVAEQLEANPIASEVEKHQLATAADIVLEMVTKRDFPEFITTHLYEHHAFQACHKG</sequence>
<name>A0ABQ9H4H8_9NEOP</name>
<evidence type="ECO:0000313" key="1">
    <source>
        <dbReference type="EMBL" id="KAJ8879174.1"/>
    </source>
</evidence>
<organism evidence="1 2">
    <name type="scientific">Dryococelus australis</name>
    <dbReference type="NCBI Taxonomy" id="614101"/>
    <lineage>
        <taxon>Eukaryota</taxon>
        <taxon>Metazoa</taxon>
        <taxon>Ecdysozoa</taxon>
        <taxon>Arthropoda</taxon>
        <taxon>Hexapoda</taxon>
        <taxon>Insecta</taxon>
        <taxon>Pterygota</taxon>
        <taxon>Neoptera</taxon>
        <taxon>Polyneoptera</taxon>
        <taxon>Phasmatodea</taxon>
        <taxon>Verophasmatodea</taxon>
        <taxon>Anareolatae</taxon>
        <taxon>Phasmatidae</taxon>
        <taxon>Eurycanthinae</taxon>
        <taxon>Dryococelus</taxon>
    </lineage>
</organism>
<dbReference type="InterPro" id="IPR011076">
    <property type="entry name" value="Malate_synth_sf"/>
</dbReference>
<keyword evidence="2" id="KW-1185">Reference proteome</keyword>
<protein>
    <submittedName>
        <fullName evidence="1">Uncharacterized protein</fullName>
    </submittedName>
</protein>